<evidence type="ECO:0000256" key="5">
    <source>
        <dbReference type="ARBA" id="ARBA00022842"/>
    </source>
</evidence>
<dbReference type="AlphaFoldDB" id="A0A8J6NET1"/>
<dbReference type="SUPFAM" id="SSF53098">
    <property type="entry name" value="Ribonuclease H-like"/>
    <property type="match status" value="1"/>
</dbReference>
<evidence type="ECO:0000313" key="10">
    <source>
        <dbReference type="Proteomes" id="UP000614424"/>
    </source>
</evidence>
<feature type="domain" description="3'-5' exonuclease" evidence="8">
    <location>
        <begin position="32"/>
        <end position="201"/>
    </location>
</feature>
<dbReference type="SMART" id="SM00474">
    <property type="entry name" value="35EXOc"/>
    <property type="match status" value="1"/>
</dbReference>
<dbReference type="GO" id="GO:0008408">
    <property type="term" value="F:3'-5' exonuclease activity"/>
    <property type="evidence" value="ECO:0007669"/>
    <property type="project" value="InterPro"/>
</dbReference>
<name>A0A8J6NET1_9BACT</name>
<evidence type="ECO:0000256" key="4">
    <source>
        <dbReference type="ARBA" id="ARBA00022839"/>
    </source>
</evidence>
<keyword evidence="5" id="KW-0460">Magnesium</keyword>
<dbReference type="CDD" id="cd06141">
    <property type="entry name" value="WRN_exo"/>
    <property type="match status" value="1"/>
</dbReference>
<keyword evidence="2" id="KW-0479">Metal-binding</keyword>
<comment type="caution">
    <text evidence="9">The sequence shown here is derived from an EMBL/GenBank/DDBJ whole genome shotgun (WGS) entry which is preliminary data.</text>
</comment>
<organism evidence="9 10">
    <name type="scientific">Candidatus Desulfobia pelagia</name>
    <dbReference type="NCBI Taxonomy" id="2841692"/>
    <lineage>
        <taxon>Bacteria</taxon>
        <taxon>Pseudomonadati</taxon>
        <taxon>Thermodesulfobacteriota</taxon>
        <taxon>Desulfobulbia</taxon>
        <taxon>Desulfobulbales</taxon>
        <taxon>Desulfobulbaceae</taxon>
        <taxon>Candidatus Desulfobia</taxon>
    </lineage>
</organism>
<dbReference type="InterPro" id="IPR036397">
    <property type="entry name" value="RNaseH_sf"/>
</dbReference>
<dbReference type="Proteomes" id="UP000614424">
    <property type="component" value="Unassembled WGS sequence"/>
</dbReference>
<evidence type="ECO:0000259" key="8">
    <source>
        <dbReference type="SMART" id="SM00474"/>
    </source>
</evidence>
<reference evidence="9 10" key="1">
    <citation type="submission" date="2020-08" db="EMBL/GenBank/DDBJ databases">
        <title>Bridging the membrane lipid divide: bacteria of the FCB group superphylum have the potential to synthesize archaeal ether lipids.</title>
        <authorList>
            <person name="Villanueva L."/>
            <person name="Von Meijenfeldt F.A.B."/>
            <person name="Westbye A.B."/>
            <person name="Yadav S."/>
            <person name="Hopmans E.C."/>
            <person name="Dutilh B.E."/>
            <person name="Sinninghe Damste J.S."/>
        </authorList>
    </citation>
    <scope>NUCLEOTIDE SEQUENCE [LARGE SCALE GENOMIC DNA]</scope>
    <source>
        <strain evidence="9">NIOZ-UU47</strain>
    </source>
</reference>
<keyword evidence="3" id="KW-0378">Hydrolase</keyword>
<accession>A0A8J6NET1</accession>
<dbReference type="GO" id="GO:0003676">
    <property type="term" value="F:nucleic acid binding"/>
    <property type="evidence" value="ECO:0007669"/>
    <property type="project" value="InterPro"/>
</dbReference>
<keyword evidence="1" id="KW-0540">Nuclease</keyword>
<dbReference type="PANTHER" id="PTHR13620:SF109">
    <property type="entry name" value="3'-5' EXONUCLEASE"/>
    <property type="match status" value="1"/>
</dbReference>
<dbReference type="Pfam" id="PF01612">
    <property type="entry name" value="DNA_pol_A_exo1"/>
    <property type="match status" value="1"/>
</dbReference>
<gene>
    <name evidence="9" type="ORF">H8E41_06245</name>
</gene>
<evidence type="ECO:0000313" key="9">
    <source>
        <dbReference type="EMBL" id="MBC8317488.1"/>
    </source>
</evidence>
<dbReference type="InterPro" id="IPR002562">
    <property type="entry name" value="3'-5'_exonuclease_dom"/>
</dbReference>
<evidence type="ECO:0000256" key="3">
    <source>
        <dbReference type="ARBA" id="ARBA00022801"/>
    </source>
</evidence>
<protein>
    <recommendedName>
        <fullName evidence="6">3'-5' exonuclease</fullName>
    </recommendedName>
    <alternativeName>
        <fullName evidence="7">Werner Syndrome-like exonuclease</fullName>
    </alternativeName>
</protein>
<evidence type="ECO:0000256" key="1">
    <source>
        <dbReference type="ARBA" id="ARBA00022722"/>
    </source>
</evidence>
<dbReference type="GO" id="GO:0046872">
    <property type="term" value="F:metal ion binding"/>
    <property type="evidence" value="ECO:0007669"/>
    <property type="project" value="UniProtKB-KW"/>
</dbReference>
<dbReference type="InterPro" id="IPR051132">
    <property type="entry name" value="3-5_Exonuclease_domain"/>
</dbReference>
<evidence type="ECO:0000256" key="7">
    <source>
        <dbReference type="ARBA" id="ARBA00042761"/>
    </source>
</evidence>
<sequence length="206" mass="22788">MIGSDTHRPGFDRRMSKDEINACPMERWNGEVSVVRTRAELTVAMGMLDGHTLLGFDTETRPAYKKGESYPPALLQLASNDHVFIFQLKHLGLAKPLKDILSDSAIIKAGVSLDYDIRELKELSGFKAGGFTDLGNLARKAGIKNHGLRGLAAVFLGIRISKGAQTSNWARDELTLQQIQYAATDAWVGRRIYQALEKTIDKETTV</sequence>
<dbReference type="PANTHER" id="PTHR13620">
    <property type="entry name" value="3-5 EXONUCLEASE"/>
    <property type="match status" value="1"/>
</dbReference>
<dbReference type="Gene3D" id="3.30.420.10">
    <property type="entry name" value="Ribonuclease H-like superfamily/Ribonuclease H"/>
    <property type="match status" value="1"/>
</dbReference>
<dbReference type="EMBL" id="JACNJZ010000091">
    <property type="protein sequence ID" value="MBC8317488.1"/>
    <property type="molecule type" value="Genomic_DNA"/>
</dbReference>
<proteinExistence type="predicted"/>
<dbReference type="InterPro" id="IPR012337">
    <property type="entry name" value="RNaseH-like_sf"/>
</dbReference>
<evidence type="ECO:0000256" key="2">
    <source>
        <dbReference type="ARBA" id="ARBA00022723"/>
    </source>
</evidence>
<keyword evidence="4 9" id="KW-0269">Exonuclease</keyword>
<dbReference type="GO" id="GO:0006139">
    <property type="term" value="P:nucleobase-containing compound metabolic process"/>
    <property type="evidence" value="ECO:0007669"/>
    <property type="project" value="InterPro"/>
</dbReference>
<evidence type="ECO:0000256" key="6">
    <source>
        <dbReference type="ARBA" id="ARBA00040531"/>
    </source>
</evidence>